<dbReference type="InterPro" id="IPR040982">
    <property type="entry name" value="DNA_pol3_finger"/>
</dbReference>
<evidence type="ECO:0000256" key="7">
    <source>
        <dbReference type="ARBA" id="ARBA00022705"/>
    </source>
</evidence>
<dbReference type="SUPFAM" id="SSF89550">
    <property type="entry name" value="PHP domain-like"/>
    <property type="match status" value="1"/>
</dbReference>
<keyword evidence="7" id="KW-0235">DNA replication</keyword>
<evidence type="ECO:0000256" key="4">
    <source>
        <dbReference type="ARBA" id="ARBA00019114"/>
    </source>
</evidence>
<keyword evidence="8" id="KW-0239">DNA-directed DNA polymerase</keyword>
<name>A0ABS2GM23_9FIRM</name>
<comment type="subcellular location">
    <subcellularLocation>
        <location evidence="1">Cytoplasm</location>
    </subcellularLocation>
</comment>
<keyword evidence="5 12" id="KW-0808">Transferase</keyword>
<dbReference type="InterPro" id="IPR041931">
    <property type="entry name" value="DNA_pol3_alpha_thumb_dom"/>
</dbReference>
<dbReference type="EMBL" id="JACSNR010000004">
    <property type="protein sequence ID" value="MBM6923041.1"/>
    <property type="molecule type" value="Genomic_DNA"/>
</dbReference>
<dbReference type="RefSeq" id="WP_204720300.1">
    <property type="nucleotide sequence ID" value="NZ_JACSNR010000004.1"/>
</dbReference>
<sequence>MERFVHLHVHSEYSLLDGACRIDRLVEKVKALGQPAVAVTDHGVMYGAIEFYHAAKKAGIKPIIGCEVYVAPRTRFDKQHRVDSSPYHMVLLCENEEGYQNLIKLVSAAYIEGFYNKPRVDNDLLRQHHKGLICLSACLAGRIPRMLSAGDYAAADQAVKEYVDIFGRENFFIELQNHGIEEQKRILPQLIKLARENEVGLVATNDAHYINREDSATQSILVCIQTGRTVNDPSDLEFQTDQFYIKSLEEMRQAIPDVDEAFENTVRIAERCNVEFEFGKTKLPYFAAPDGEDNLSYFRRMSYEGMHRLYGENPDPSVTERLEYELGVITQMGYVDYYLIVHDFIAYAKSKGIPVGPGRGSGAGSLVAYCIGITGIDPLRYNLLFERFLNPERVSMPDFDIDFCYVRRQEVIDYVVQKYGSDHVAQIITFGTMAARAAVRDVGRALALGYQNVDTVAKLIPNELGMTIDKALSAVPELKKSYESDENVRRLIDVSRALEGMPRHASTHAAGVVITREPADTYVPLQKNDEAIVTQYPMTTLEELGLLKMDFLGLRNLTVIHDAEEMIRQTVPDFDMEAVPMDDAATFKMLGEGHAFGVFQFESAGMRNVITQLGPESIEDLIAVISLYRPGPMESIPRYIRNRHNPQLVTYKTPELRPILDVTYGCIVYQEQVMQICRQLAGYSYGRADLVRRAMAKKKHDVMEKERESFLDGAEQNGIDRKIANEIFDEMSSFASYAFNKSHAAAYAVLAYRTAYLKCHYPREYMAALLTSVLDNTSKLTEYIGECRRLGIEVLPPSVFESQAGFSVSGDKIRFGLAAIKNIGDAVIRYLVEERERRPFSDLMDFCTRMRQGDLNKRVMEGLIKSGALDGFGFRRRQLLLGYEALLESIDKENRQNLSGQINLFDLSDEPVSVGKILPEVEEFDLFQLLQLEKESTGVYLTGHPLSKYRKVIERRRLPEISSFSDEEGHRLDNRTVTLVALVAVKKLKITKQNDTMAFITLEDMTGSMEMLVFPKVLALYSALLREGEAVAVTGRLSTREDEEPKLICEKVAHPEELFTPEEAAGRSAAGKRTGLFLLCPAMEDPRTAEVRELLAAFPGKTPVYFRFRDSGKLLLAPKNLWTDISEPVLRRLRTVLGEDCVVYRP</sequence>
<protein>
    <recommendedName>
        <fullName evidence="4">DNA polymerase III subunit alpha</fullName>
        <ecNumber evidence="3">2.7.7.7</ecNumber>
    </recommendedName>
</protein>
<evidence type="ECO:0000313" key="13">
    <source>
        <dbReference type="Proteomes" id="UP000724149"/>
    </source>
</evidence>
<dbReference type="EC" id="2.7.7.7" evidence="3"/>
<gene>
    <name evidence="12" type="ORF">H9X81_04955</name>
</gene>
<dbReference type="Gene3D" id="1.10.10.1600">
    <property type="entry name" value="Bacterial DNA polymerase III alpha subunit, thumb domain"/>
    <property type="match status" value="1"/>
</dbReference>
<dbReference type="GO" id="GO:0003887">
    <property type="term" value="F:DNA-directed DNA polymerase activity"/>
    <property type="evidence" value="ECO:0007669"/>
    <property type="project" value="UniProtKB-EC"/>
</dbReference>
<evidence type="ECO:0000256" key="3">
    <source>
        <dbReference type="ARBA" id="ARBA00012417"/>
    </source>
</evidence>
<dbReference type="NCBIfam" id="NF004226">
    <property type="entry name" value="PRK05673.1"/>
    <property type="match status" value="1"/>
</dbReference>
<evidence type="ECO:0000256" key="1">
    <source>
        <dbReference type="ARBA" id="ARBA00004496"/>
    </source>
</evidence>
<evidence type="ECO:0000256" key="10">
    <source>
        <dbReference type="ARBA" id="ARBA00049244"/>
    </source>
</evidence>
<dbReference type="NCBIfam" id="TIGR00594">
    <property type="entry name" value="polc"/>
    <property type="match status" value="1"/>
</dbReference>
<evidence type="ECO:0000256" key="6">
    <source>
        <dbReference type="ARBA" id="ARBA00022695"/>
    </source>
</evidence>
<dbReference type="Pfam" id="PF07733">
    <property type="entry name" value="DNA_pol3_alpha"/>
    <property type="match status" value="1"/>
</dbReference>
<evidence type="ECO:0000256" key="2">
    <source>
        <dbReference type="ARBA" id="ARBA00009496"/>
    </source>
</evidence>
<organism evidence="12 13">
    <name type="scientific">Hydrogenoanaerobacterium saccharovorans</name>
    <dbReference type="NCBI Taxonomy" id="474960"/>
    <lineage>
        <taxon>Bacteria</taxon>
        <taxon>Bacillati</taxon>
        <taxon>Bacillota</taxon>
        <taxon>Clostridia</taxon>
        <taxon>Eubacteriales</taxon>
        <taxon>Oscillospiraceae</taxon>
        <taxon>Hydrogenoanaerobacterium</taxon>
    </lineage>
</organism>
<dbReference type="Pfam" id="PF17657">
    <property type="entry name" value="DNA_pol3_finger"/>
    <property type="match status" value="1"/>
</dbReference>
<comment type="catalytic activity">
    <reaction evidence="10">
        <text>DNA(n) + a 2'-deoxyribonucleoside 5'-triphosphate = DNA(n+1) + diphosphate</text>
        <dbReference type="Rhea" id="RHEA:22508"/>
        <dbReference type="Rhea" id="RHEA-COMP:17339"/>
        <dbReference type="Rhea" id="RHEA-COMP:17340"/>
        <dbReference type="ChEBI" id="CHEBI:33019"/>
        <dbReference type="ChEBI" id="CHEBI:61560"/>
        <dbReference type="ChEBI" id="CHEBI:173112"/>
        <dbReference type="EC" id="2.7.7.7"/>
    </reaction>
</comment>
<dbReference type="Pfam" id="PF02811">
    <property type="entry name" value="PHP"/>
    <property type="match status" value="1"/>
</dbReference>
<dbReference type="Gene3D" id="3.20.20.140">
    <property type="entry name" value="Metal-dependent hydrolases"/>
    <property type="match status" value="1"/>
</dbReference>
<dbReference type="Gene3D" id="1.10.150.870">
    <property type="match status" value="1"/>
</dbReference>
<proteinExistence type="inferred from homology"/>
<dbReference type="Proteomes" id="UP000724149">
    <property type="component" value="Unassembled WGS sequence"/>
</dbReference>
<evidence type="ECO:0000256" key="8">
    <source>
        <dbReference type="ARBA" id="ARBA00022932"/>
    </source>
</evidence>
<dbReference type="SMART" id="SM00481">
    <property type="entry name" value="POLIIIAc"/>
    <property type="match status" value="1"/>
</dbReference>
<dbReference type="InterPro" id="IPR011708">
    <property type="entry name" value="DNA_pol3_alpha_NTPase_dom"/>
</dbReference>
<dbReference type="InterPro" id="IPR029460">
    <property type="entry name" value="DNAPol_HHH"/>
</dbReference>
<evidence type="ECO:0000313" key="12">
    <source>
        <dbReference type="EMBL" id="MBM6923041.1"/>
    </source>
</evidence>
<dbReference type="InterPro" id="IPR003141">
    <property type="entry name" value="Pol/His_phosphatase_N"/>
</dbReference>
<dbReference type="PANTHER" id="PTHR32294">
    <property type="entry name" value="DNA POLYMERASE III SUBUNIT ALPHA"/>
    <property type="match status" value="1"/>
</dbReference>
<keyword evidence="13" id="KW-1185">Reference proteome</keyword>
<feature type="domain" description="Polymerase/histidinol phosphatase N-terminal" evidence="11">
    <location>
        <begin position="5"/>
        <end position="72"/>
    </location>
</feature>
<evidence type="ECO:0000256" key="9">
    <source>
        <dbReference type="ARBA" id="ARBA00025611"/>
    </source>
</evidence>
<keyword evidence="6 12" id="KW-0548">Nucleotidyltransferase</keyword>
<evidence type="ECO:0000256" key="5">
    <source>
        <dbReference type="ARBA" id="ARBA00022679"/>
    </source>
</evidence>
<dbReference type="PANTHER" id="PTHR32294:SF0">
    <property type="entry name" value="DNA POLYMERASE III SUBUNIT ALPHA"/>
    <property type="match status" value="1"/>
</dbReference>
<comment type="similarity">
    <text evidence="2">Belongs to the DNA polymerase type-C family. DnaE subfamily.</text>
</comment>
<dbReference type="NCBIfam" id="NF005298">
    <property type="entry name" value="PRK06826.1"/>
    <property type="match status" value="1"/>
</dbReference>
<accession>A0ABS2GM23</accession>
<evidence type="ECO:0000259" key="11">
    <source>
        <dbReference type="SMART" id="SM00481"/>
    </source>
</evidence>
<dbReference type="CDD" id="cd12113">
    <property type="entry name" value="PHP_PolIIIA_DnaE3"/>
    <property type="match status" value="1"/>
</dbReference>
<comment type="function">
    <text evidence="9">DNA polymerase III is a complex, multichain enzyme responsible for most of the replicative synthesis in bacteria. This DNA polymerase also exhibits 3' to 5' exonuclease activity. The alpha chain is the DNA polymerase.</text>
</comment>
<reference evidence="12 13" key="1">
    <citation type="journal article" date="2021" name="Sci. Rep.">
        <title>The distribution of antibiotic resistance genes in chicken gut microbiota commensals.</title>
        <authorList>
            <person name="Juricova H."/>
            <person name="Matiasovicova J."/>
            <person name="Kubasova T."/>
            <person name="Cejkova D."/>
            <person name="Rychlik I."/>
        </authorList>
    </citation>
    <scope>NUCLEOTIDE SEQUENCE [LARGE SCALE GENOMIC DNA]</scope>
    <source>
        <strain evidence="12 13">An564</strain>
    </source>
</reference>
<dbReference type="Pfam" id="PF01336">
    <property type="entry name" value="tRNA_anti-codon"/>
    <property type="match status" value="1"/>
</dbReference>
<dbReference type="InterPro" id="IPR004805">
    <property type="entry name" value="DnaE2/DnaE/PolC"/>
</dbReference>
<dbReference type="CDD" id="cd04485">
    <property type="entry name" value="DnaE_OBF"/>
    <property type="match status" value="1"/>
</dbReference>
<comment type="caution">
    <text evidence="12">The sequence shown here is derived from an EMBL/GenBank/DDBJ whole genome shotgun (WGS) entry which is preliminary data.</text>
</comment>
<dbReference type="InterPro" id="IPR016195">
    <property type="entry name" value="Pol/histidinol_Pase-like"/>
</dbReference>
<dbReference type="InterPro" id="IPR004013">
    <property type="entry name" value="PHP_dom"/>
</dbReference>
<dbReference type="Pfam" id="PF14579">
    <property type="entry name" value="HHH_6"/>
    <property type="match status" value="1"/>
</dbReference>
<dbReference type="InterPro" id="IPR004365">
    <property type="entry name" value="NA-bd_OB_tRNA"/>
</dbReference>